<evidence type="ECO:0000313" key="13">
    <source>
        <dbReference type="Proteomes" id="UP000253664"/>
    </source>
</evidence>
<sequence>RIVSRAVVLRREMGDSAVAGTVVGIVIFLLALCLYPIIVGQVKRRRRERLDAESGRPSSIDSHRNHVELHPAATKEWNWSRRSQQASSSSSSSSSPSPSSPTLNHEGVCLAQPSDGRNHHAGQGMSADYYNASIPSEQSLGVTAPSSYPHVHAVPSVSGTFKDRIKRLLRQGTGYADHGEGPQLASRSGPAVAIWKTSVVQPWPSQHLTHEMSRSPSSSPPAYPAPGTVNPMDIMPASTEVEVWHRKEQELLAYSHGGPPLGSPSPPDKDAEVVSLADHVDDSGTAETVSPPLDHVDGNLDHADDLANLPAALQRPPAVIFNQAAIPAQQRPLTGGDAPPRIYHSDQSTPFNPSLPNTAVLPDSPRDGWLTSSDSRSSNSPQSPNTLTRAYCCDEPGCTQTFNQLHKLRHHQRYHSKAYKCTYNACERAFGTKTHLERHINERHEQRRRFHCPIPHCIYHKATGRGFSRRDNWRRHMMSKHGTAQDYSPIIVDTIDE</sequence>
<dbReference type="InterPro" id="IPR013087">
    <property type="entry name" value="Znf_C2H2_type"/>
</dbReference>
<dbReference type="SUPFAM" id="SSF57667">
    <property type="entry name" value="beta-beta-alpha zinc fingers"/>
    <property type="match status" value="1"/>
</dbReference>
<evidence type="ECO:0000256" key="10">
    <source>
        <dbReference type="SAM" id="Phobius"/>
    </source>
</evidence>
<dbReference type="SMART" id="SM00355">
    <property type="entry name" value="ZnF_C2H2"/>
    <property type="match status" value="3"/>
</dbReference>
<dbReference type="PANTHER" id="PTHR46179:SF13">
    <property type="entry name" value="C2H2-TYPE DOMAIN-CONTAINING PROTEIN"/>
    <property type="match status" value="1"/>
</dbReference>
<proteinExistence type="predicted"/>
<evidence type="ECO:0000256" key="8">
    <source>
        <dbReference type="PROSITE-ProRule" id="PRU00042"/>
    </source>
</evidence>
<dbReference type="GO" id="GO:0006357">
    <property type="term" value="P:regulation of transcription by RNA polymerase II"/>
    <property type="evidence" value="ECO:0007669"/>
    <property type="project" value="TreeGrafter"/>
</dbReference>
<protein>
    <recommendedName>
        <fullName evidence="11">C2H2-type domain-containing protein</fullName>
    </recommendedName>
</protein>
<dbReference type="Gene3D" id="3.30.160.60">
    <property type="entry name" value="Classic Zinc Finger"/>
    <property type="match status" value="1"/>
</dbReference>
<dbReference type="InterPro" id="IPR051061">
    <property type="entry name" value="Zinc_finger_trans_reg"/>
</dbReference>
<feature type="region of interest" description="Disordered" evidence="9">
    <location>
        <begin position="330"/>
        <end position="385"/>
    </location>
</feature>
<evidence type="ECO:0000256" key="5">
    <source>
        <dbReference type="ARBA" id="ARBA00023015"/>
    </source>
</evidence>
<evidence type="ECO:0000256" key="6">
    <source>
        <dbReference type="ARBA" id="ARBA00023163"/>
    </source>
</evidence>
<keyword evidence="10" id="KW-0812">Transmembrane</keyword>
<feature type="region of interest" description="Disordered" evidence="9">
    <location>
        <begin position="205"/>
        <end position="225"/>
    </location>
</feature>
<keyword evidence="6" id="KW-0804">Transcription</keyword>
<dbReference type="GO" id="GO:0008270">
    <property type="term" value="F:zinc ion binding"/>
    <property type="evidence" value="ECO:0007669"/>
    <property type="project" value="UniProtKB-KW"/>
</dbReference>
<dbReference type="AlphaFoldDB" id="A0A367LHB3"/>
<dbReference type="PROSITE" id="PS50157">
    <property type="entry name" value="ZINC_FINGER_C2H2_2"/>
    <property type="match status" value="2"/>
</dbReference>
<comment type="caution">
    <text evidence="12">The sequence shown here is derived from an EMBL/GenBank/DDBJ whole genome shotgun (WGS) entry which is preliminary data.</text>
</comment>
<feature type="compositionally biased region" description="Low complexity" evidence="9">
    <location>
        <begin position="87"/>
        <end position="101"/>
    </location>
</feature>
<reference evidence="12 13" key="1">
    <citation type="journal article" date="2015" name="BMC Genomics">
        <title>Insights from the genome of Ophiocordyceps polyrhachis-furcata to pathogenicity and host specificity in insect fungi.</title>
        <authorList>
            <person name="Wichadakul D."/>
            <person name="Kobmoo N."/>
            <person name="Ingsriswang S."/>
            <person name="Tangphatsornruang S."/>
            <person name="Chantasingh D."/>
            <person name="Luangsa-ard J.J."/>
            <person name="Eurwilaichitr L."/>
        </authorList>
    </citation>
    <scope>NUCLEOTIDE SEQUENCE [LARGE SCALE GENOMIC DNA]</scope>
    <source>
        <strain evidence="12 13">BCC 54312</strain>
    </source>
</reference>
<keyword evidence="13" id="KW-1185">Reference proteome</keyword>
<evidence type="ECO:0000256" key="4">
    <source>
        <dbReference type="ARBA" id="ARBA00022833"/>
    </source>
</evidence>
<feature type="transmembrane region" description="Helical" evidence="10">
    <location>
        <begin position="17"/>
        <end position="39"/>
    </location>
</feature>
<dbReference type="InterPro" id="IPR036236">
    <property type="entry name" value="Znf_C2H2_sf"/>
</dbReference>
<feature type="domain" description="C2H2-type" evidence="11">
    <location>
        <begin position="391"/>
        <end position="420"/>
    </location>
</feature>
<evidence type="ECO:0000313" key="12">
    <source>
        <dbReference type="EMBL" id="RCI13789.1"/>
    </source>
</evidence>
<evidence type="ECO:0000256" key="3">
    <source>
        <dbReference type="ARBA" id="ARBA00022771"/>
    </source>
</evidence>
<dbReference type="OrthoDB" id="6365676at2759"/>
<dbReference type="STRING" id="1330021.A0A367LHB3"/>
<evidence type="ECO:0000256" key="7">
    <source>
        <dbReference type="ARBA" id="ARBA00023242"/>
    </source>
</evidence>
<dbReference type="EMBL" id="LKCN02000005">
    <property type="protein sequence ID" value="RCI13789.1"/>
    <property type="molecule type" value="Genomic_DNA"/>
</dbReference>
<keyword evidence="10" id="KW-0472">Membrane</keyword>
<accession>A0A367LHB3</accession>
<keyword evidence="7" id="KW-0539">Nucleus</keyword>
<dbReference type="PANTHER" id="PTHR46179">
    <property type="entry name" value="ZINC FINGER PROTEIN"/>
    <property type="match status" value="1"/>
</dbReference>
<keyword evidence="4" id="KW-0862">Zinc</keyword>
<keyword evidence="10" id="KW-1133">Transmembrane helix</keyword>
<organism evidence="12 13">
    <name type="scientific">Ophiocordyceps polyrhachis-furcata BCC 54312</name>
    <dbReference type="NCBI Taxonomy" id="1330021"/>
    <lineage>
        <taxon>Eukaryota</taxon>
        <taxon>Fungi</taxon>
        <taxon>Dikarya</taxon>
        <taxon>Ascomycota</taxon>
        <taxon>Pezizomycotina</taxon>
        <taxon>Sordariomycetes</taxon>
        <taxon>Hypocreomycetidae</taxon>
        <taxon>Hypocreales</taxon>
        <taxon>Ophiocordycipitaceae</taxon>
        <taxon>Ophiocordyceps</taxon>
    </lineage>
</organism>
<keyword evidence="2" id="KW-0479">Metal-binding</keyword>
<gene>
    <name evidence="12" type="ORF">L249_8285</name>
</gene>
<dbReference type="PROSITE" id="PS00028">
    <property type="entry name" value="ZINC_FINGER_C2H2_1"/>
    <property type="match status" value="2"/>
</dbReference>
<feature type="region of interest" description="Disordered" evidence="9">
    <location>
        <begin position="46"/>
        <end position="124"/>
    </location>
</feature>
<feature type="compositionally biased region" description="Polar residues" evidence="9">
    <location>
        <begin position="345"/>
        <end position="357"/>
    </location>
</feature>
<dbReference type="Proteomes" id="UP000253664">
    <property type="component" value="Unassembled WGS sequence"/>
</dbReference>
<feature type="non-terminal residue" evidence="12">
    <location>
        <position position="1"/>
    </location>
</feature>
<feature type="domain" description="C2H2-type" evidence="11">
    <location>
        <begin position="419"/>
        <end position="449"/>
    </location>
</feature>
<evidence type="ECO:0000256" key="1">
    <source>
        <dbReference type="ARBA" id="ARBA00004123"/>
    </source>
</evidence>
<evidence type="ECO:0000256" key="2">
    <source>
        <dbReference type="ARBA" id="ARBA00022723"/>
    </source>
</evidence>
<evidence type="ECO:0000259" key="11">
    <source>
        <dbReference type="PROSITE" id="PS50157"/>
    </source>
</evidence>
<name>A0A367LHB3_9HYPO</name>
<dbReference type="GO" id="GO:0005634">
    <property type="term" value="C:nucleus"/>
    <property type="evidence" value="ECO:0007669"/>
    <property type="project" value="UniProtKB-SubCell"/>
</dbReference>
<keyword evidence="5" id="KW-0805">Transcription regulation</keyword>
<keyword evidence="3 8" id="KW-0863">Zinc-finger</keyword>
<evidence type="ECO:0000256" key="9">
    <source>
        <dbReference type="SAM" id="MobiDB-lite"/>
    </source>
</evidence>
<comment type="subcellular location">
    <subcellularLocation>
        <location evidence="1">Nucleus</location>
    </subcellularLocation>
</comment>
<feature type="compositionally biased region" description="Low complexity" evidence="9">
    <location>
        <begin position="372"/>
        <end position="383"/>
    </location>
</feature>